<evidence type="ECO:0000259" key="4">
    <source>
        <dbReference type="Pfam" id="PF22255"/>
    </source>
</evidence>
<keyword evidence="6" id="KW-1185">Reference proteome</keyword>
<sequence length="360" mass="39211">MEDSVLLKVNGREFGGWKRVSVTAGLDRQARDFELDITFRWPDRAAIRDMIRPGDSCQILLGRDLVLTGYVDATPIRYDAGQISVGVSGRSATADLVDCAAINEPGQWNARRVEDIVTDLAAPYGVHVCTEVNTGPIVETYQIDQGETVFESVDRLIGMRALLSTDDANGRLVLTGTGRMRAITPLILGQNILSADAPLNWKDRYSLYLVKGQGIGDDSSVHAALSVRAEAHDAAVRRRRVLFRKQSGDADRSSARLEARWEAASRAGQSVKTRYTVQGWRQADGSLWVPNAVVMVEDPVIGLSGEMLIGEVTYSLGDTGCLCHLTVAPTGAWELKPETTQKRGDGPSALTRPGETLLNF</sequence>
<dbReference type="OrthoDB" id="9016931at2"/>
<dbReference type="SUPFAM" id="SSF69279">
    <property type="entry name" value="Phage tail proteins"/>
    <property type="match status" value="2"/>
</dbReference>
<reference evidence="5 6" key="1">
    <citation type="submission" date="2016-02" db="EMBL/GenBank/DDBJ databases">
        <title>Complete Genome of H5569, the type strain of the newly described species Haematospirillium jordaniae.</title>
        <authorList>
            <person name="Nicholson A.C."/>
            <person name="Humrighouse B.W."/>
            <person name="Loparov V."/>
            <person name="McQuiston J.R."/>
        </authorList>
    </citation>
    <scope>NUCLEOTIDE SEQUENCE [LARGE SCALE GENOMIC DNA]</scope>
    <source>
        <strain evidence="5 6">H5569</strain>
    </source>
</reference>
<dbReference type="AlphaFoldDB" id="A0A143DDS0"/>
<feature type="domain" description="Baseplate hub protein gp44/GpP-like C-terminal" evidence="3">
    <location>
        <begin position="255"/>
        <end position="334"/>
    </location>
</feature>
<dbReference type="InterPro" id="IPR053982">
    <property type="entry name" value="Gp44/GpP-like_C"/>
</dbReference>
<dbReference type="Gene3D" id="3.30.1920.10">
    <property type="entry name" value="Baseplate protein-like domains - 2 layer sandwich fold"/>
    <property type="match status" value="1"/>
</dbReference>
<dbReference type="Pfam" id="PF22255">
    <property type="entry name" value="Gp44-like_2nd"/>
    <property type="match status" value="1"/>
</dbReference>
<proteinExistence type="predicted"/>
<dbReference type="RefSeq" id="WP_066133133.1">
    <property type="nucleotide sequence ID" value="NZ_CP014525.1"/>
</dbReference>
<evidence type="ECO:0000313" key="5">
    <source>
        <dbReference type="EMBL" id="AMW34278.1"/>
    </source>
</evidence>
<feature type="domain" description="Baseplate hub protein gp44/GpP-like second" evidence="4">
    <location>
        <begin position="93"/>
        <end position="176"/>
    </location>
</feature>
<evidence type="ECO:0000313" key="6">
    <source>
        <dbReference type="Proteomes" id="UP000076066"/>
    </source>
</evidence>
<evidence type="ECO:0008006" key="7">
    <source>
        <dbReference type="Google" id="ProtNLM"/>
    </source>
</evidence>
<dbReference type="STRING" id="1549855.AY555_02745"/>
<dbReference type="Gene3D" id="3.55.50.10">
    <property type="entry name" value="Baseplate protein-like domains"/>
    <property type="match status" value="1"/>
</dbReference>
<evidence type="ECO:0000259" key="2">
    <source>
        <dbReference type="Pfam" id="PF21683"/>
    </source>
</evidence>
<dbReference type="EMBL" id="CP014525">
    <property type="protein sequence ID" value="AMW34278.1"/>
    <property type="molecule type" value="Genomic_DNA"/>
</dbReference>
<dbReference type="InterPro" id="IPR049354">
    <property type="entry name" value="GpP-like_N"/>
</dbReference>
<protein>
    <recommendedName>
        <fullName evidence="7">Baseplate protein</fullName>
    </recommendedName>
</protein>
<dbReference type="GeneID" id="53316069"/>
<dbReference type="Pfam" id="PF21929">
    <property type="entry name" value="GpP_4th"/>
    <property type="match status" value="1"/>
</dbReference>
<dbReference type="PIRSF" id="PIRSF004440">
    <property type="entry name" value="GpP"/>
    <property type="match status" value="1"/>
</dbReference>
<dbReference type="InterPro" id="IPR026276">
    <property type="entry name" value="Baseplate_GpP"/>
</dbReference>
<dbReference type="InterPro" id="IPR023399">
    <property type="entry name" value="Baseplate-like_2-layer_sand"/>
</dbReference>
<dbReference type="Proteomes" id="UP000076066">
    <property type="component" value="Chromosome"/>
</dbReference>
<accession>A0A143DDS0</accession>
<evidence type="ECO:0000259" key="3">
    <source>
        <dbReference type="Pfam" id="PF21929"/>
    </source>
</evidence>
<evidence type="ECO:0000256" key="1">
    <source>
        <dbReference type="SAM" id="MobiDB-lite"/>
    </source>
</evidence>
<feature type="domain" description="Baseplate hub protein gp44-like N-terminal" evidence="2">
    <location>
        <begin position="5"/>
        <end position="91"/>
    </location>
</feature>
<gene>
    <name evidence="5" type="ORF">AY555_02745</name>
</gene>
<organism evidence="5 6">
    <name type="scientific">Haematospirillum jordaniae</name>
    <dbReference type="NCBI Taxonomy" id="1549855"/>
    <lineage>
        <taxon>Bacteria</taxon>
        <taxon>Pseudomonadati</taxon>
        <taxon>Pseudomonadota</taxon>
        <taxon>Alphaproteobacteria</taxon>
        <taxon>Rhodospirillales</taxon>
        <taxon>Novispirillaceae</taxon>
        <taxon>Haematospirillum</taxon>
    </lineage>
</organism>
<dbReference type="InterPro" id="IPR053981">
    <property type="entry name" value="Gp44/GpP-like_2nd"/>
</dbReference>
<name>A0A143DDS0_9PROT</name>
<feature type="region of interest" description="Disordered" evidence="1">
    <location>
        <begin position="337"/>
        <end position="360"/>
    </location>
</feature>
<dbReference type="KEGG" id="hjo:AY555_02745"/>
<dbReference type="Gene3D" id="2.30.300.10">
    <property type="entry name" value="Baseplate protein-like domain - beta roll fold"/>
    <property type="match status" value="1"/>
</dbReference>
<dbReference type="Pfam" id="PF21683">
    <property type="entry name" value="GpP-like_1st"/>
    <property type="match status" value="1"/>
</dbReference>